<dbReference type="Pfam" id="PF26215">
    <property type="entry name" value="HTH_animal"/>
    <property type="match status" value="1"/>
</dbReference>
<accession>A0ABR1EGS5</accession>
<comment type="caution">
    <text evidence="2">The sequence shown here is derived from an EMBL/GenBank/DDBJ whole genome shotgun (WGS) entry which is preliminary data.</text>
</comment>
<dbReference type="InterPro" id="IPR058912">
    <property type="entry name" value="HTH_animal"/>
</dbReference>
<protein>
    <recommendedName>
        <fullName evidence="1">Helix-turn-helix domain-containing protein</fullName>
    </recommendedName>
</protein>
<organism evidence="2 3">
    <name type="scientific">Necator americanus</name>
    <name type="common">Human hookworm</name>
    <dbReference type="NCBI Taxonomy" id="51031"/>
    <lineage>
        <taxon>Eukaryota</taxon>
        <taxon>Metazoa</taxon>
        <taxon>Ecdysozoa</taxon>
        <taxon>Nematoda</taxon>
        <taxon>Chromadorea</taxon>
        <taxon>Rhabditida</taxon>
        <taxon>Rhabditina</taxon>
        <taxon>Rhabditomorpha</taxon>
        <taxon>Strongyloidea</taxon>
        <taxon>Ancylostomatidae</taxon>
        <taxon>Bunostominae</taxon>
        <taxon>Necator</taxon>
    </lineage>
</organism>
<proteinExistence type="predicted"/>
<gene>
    <name evidence="2" type="primary">Necator_chrX.g22930</name>
    <name evidence="2" type="ORF">RB195_022767</name>
</gene>
<dbReference type="Proteomes" id="UP001303046">
    <property type="component" value="Unassembled WGS sequence"/>
</dbReference>
<keyword evidence="3" id="KW-1185">Reference proteome</keyword>
<evidence type="ECO:0000259" key="1">
    <source>
        <dbReference type="Pfam" id="PF26215"/>
    </source>
</evidence>
<dbReference type="PANTHER" id="PTHR21301">
    <property type="entry name" value="REVERSE TRANSCRIPTASE"/>
    <property type="match status" value="1"/>
</dbReference>
<name>A0ABR1EGS5_NECAM</name>
<dbReference type="PANTHER" id="PTHR21301:SF10">
    <property type="entry name" value="REVERSE TRANSCRIPTASE DOMAIN-CONTAINING PROTEIN"/>
    <property type="match status" value="1"/>
</dbReference>
<feature type="domain" description="Helix-turn-helix" evidence="1">
    <location>
        <begin position="99"/>
        <end position="152"/>
    </location>
</feature>
<evidence type="ECO:0000313" key="3">
    <source>
        <dbReference type="Proteomes" id="UP001303046"/>
    </source>
</evidence>
<evidence type="ECO:0000313" key="2">
    <source>
        <dbReference type="EMBL" id="KAK6761803.1"/>
    </source>
</evidence>
<sequence length="273" mass="31303">MGHRLAPTLAISLMAKIEAPVLEMRHLFYSRYIDDCFVICAIQAEMDKCFDLLNRQSKHIKLTREKPQGNWLPFLNIQVGISSGTYKTKWYRRPSNKNILVHFLSTHPFHMKKAVLNNMFSTARTVCSGPEERKESLTLAHEIAVSNGYEIRTSETRRYRSERARQLENPTTDKIPLCFPYIFDEMSAAIRRYLRRADLDSSVSFVKIPTNNLKHQPVRNRLYDTSCTTPNCIICSTGDCLRSGIIYLISCTNSGNEYVGETARRCMSASKST</sequence>
<reference evidence="2 3" key="1">
    <citation type="submission" date="2023-08" db="EMBL/GenBank/DDBJ databases">
        <title>A Necator americanus chromosomal reference genome.</title>
        <authorList>
            <person name="Ilik V."/>
            <person name="Petrzelkova K.J."/>
            <person name="Pardy F."/>
            <person name="Fuh T."/>
            <person name="Niatou-Singa F.S."/>
            <person name="Gouil Q."/>
            <person name="Baker L."/>
            <person name="Ritchie M.E."/>
            <person name="Jex A.R."/>
            <person name="Gazzola D."/>
            <person name="Li H."/>
            <person name="Toshio Fujiwara R."/>
            <person name="Zhan B."/>
            <person name="Aroian R.V."/>
            <person name="Pafco B."/>
            <person name="Schwarz E.M."/>
        </authorList>
    </citation>
    <scope>NUCLEOTIDE SEQUENCE [LARGE SCALE GENOMIC DNA]</scope>
    <source>
        <strain evidence="2 3">Aroian</strain>
        <tissue evidence="2">Whole animal</tissue>
    </source>
</reference>
<dbReference type="EMBL" id="JAVFWL010000006">
    <property type="protein sequence ID" value="KAK6761803.1"/>
    <property type="molecule type" value="Genomic_DNA"/>
</dbReference>